<sequence>MGNVNQELNLQADLPHGKHAVEIAVAVRPNYRQTIIWSLHF</sequence>
<proteinExistence type="predicted"/>
<protein>
    <submittedName>
        <fullName evidence="1">Uncharacterized protein</fullName>
    </submittedName>
</protein>
<dbReference type="AlphaFoldDB" id="C6M3Z4"/>
<reference evidence="1" key="1">
    <citation type="submission" date="2009-07" db="EMBL/GenBank/DDBJ databases">
        <authorList>
            <person name="Weinstock G."/>
            <person name="Sodergren E."/>
            <person name="Clifton S."/>
            <person name="Fulton L."/>
            <person name="Fulton B."/>
            <person name="Courtney L."/>
            <person name="Fronick C."/>
            <person name="Harrison M."/>
            <person name="Strong C."/>
            <person name="Farmer C."/>
            <person name="Delahaunty K."/>
            <person name="Markovic C."/>
            <person name="Hall O."/>
            <person name="Minx P."/>
            <person name="Tomlinson C."/>
            <person name="Mitreva M."/>
            <person name="Nelson J."/>
            <person name="Hou S."/>
            <person name="Wollam A."/>
            <person name="Pepin K.H."/>
            <person name="Johnson M."/>
            <person name="Bhonagiri V."/>
            <person name="Nash W.E."/>
            <person name="Warren W."/>
            <person name="Chinwalla A."/>
            <person name="Mardis E.R."/>
            <person name="Wilson R.K."/>
        </authorList>
    </citation>
    <scope>NUCLEOTIDE SEQUENCE [LARGE SCALE GENOMIC DNA]</scope>
    <source>
        <strain evidence="1">ATCC 29256</strain>
    </source>
</reference>
<dbReference type="EMBL" id="ACKO02000006">
    <property type="protein sequence ID" value="EET44907.1"/>
    <property type="molecule type" value="Genomic_DNA"/>
</dbReference>
<organism evidence="1 2">
    <name type="scientific">Neisseria sicca ATCC 29256</name>
    <dbReference type="NCBI Taxonomy" id="547045"/>
    <lineage>
        <taxon>Bacteria</taxon>
        <taxon>Pseudomonadati</taxon>
        <taxon>Pseudomonadota</taxon>
        <taxon>Betaproteobacteria</taxon>
        <taxon>Neisseriales</taxon>
        <taxon>Neisseriaceae</taxon>
        <taxon>Neisseria</taxon>
    </lineage>
</organism>
<keyword evidence="2" id="KW-1185">Reference proteome</keyword>
<gene>
    <name evidence="1" type="ORF">NEISICOT_01237</name>
</gene>
<dbReference type="Proteomes" id="UP000005365">
    <property type="component" value="Unassembled WGS sequence"/>
</dbReference>
<comment type="caution">
    <text evidence="1">The sequence shown here is derived from an EMBL/GenBank/DDBJ whole genome shotgun (WGS) entry which is preliminary data.</text>
</comment>
<evidence type="ECO:0000313" key="2">
    <source>
        <dbReference type="Proteomes" id="UP000005365"/>
    </source>
</evidence>
<name>C6M3Z4_NEISI</name>
<accession>C6M3Z4</accession>
<evidence type="ECO:0000313" key="1">
    <source>
        <dbReference type="EMBL" id="EET44907.1"/>
    </source>
</evidence>